<keyword evidence="3" id="KW-1185">Reference proteome</keyword>
<feature type="compositionally biased region" description="Polar residues" evidence="1">
    <location>
        <begin position="23"/>
        <end position="37"/>
    </location>
</feature>
<reference evidence="3" key="1">
    <citation type="journal article" date="2019" name="Int. J. Syst. Evol. Microbiol.">
        <title>The Global Catalogue of Microorganisms (GCM) 10K type strain sequencing project: providing services to taxonomists for standard genome sequencing and annotation.</title>
        <authorList>
            <consortium name="The Broad Institute Genomics Platform"/>
            <consortium name="The Broad Institute Genome Sequencing Center for Infectious Disease"/>
            <person name="Wu L."/>
            <person name="Ma J."/>
        </authorList>
    </citation>
    <scope>NUCLEOTIDE SEQUENCE [LARGE SCALE GENOMIC DNA]</scope>
    <source>
        <strain evidence="3">JCM 17804</strain>
    </source>
</reference>
<evidence type="ECO:0000313" key="2">
    <source>
        <dbReference type="EMBL" id="GAA4349225.1"/>
    </source>
</evidence>
<organism evidence="2 3">
    <name type="scientific">Variovorax defluvii</name>
    <dbReference type="NCBI Taxonomy" id="913761"/>
    <lineage>
        <taxon>Bacteria</taxon>
        <taxon>Pseudomonadati</taxon>
        <taxon>Pseudomonadota</taxon>
        <taxon>Betaproteobacteria</taxon>
        <taxon>Burkholderiales</taxon>
        <taxon>Comamonadaceae</taxon>
        <taxon>Variovorax</taxon>
    </lineage>
</organism>
<protein>
    <submittedName>
        <fullName evidence="2">Uncharacterized protein</fullName>
    </submittedName>
</protein>
<evidence type="ECO:0000256" key="1">
    <source>
        <dbReference type="SAM" id="MobiDB-lite"/>
    </source>
</evidence>
<comment type="caution">
    <text evidence="2">The sequence shown here is derived from an EMBL/GenBank/DDBJ whole genome shotgun (WGS) entry which is preliminary data.</text>
</comment>
<gene>
    <name evidence="2" type="ORF">GCM10023165_35820</name>
</gene>
<dbReference type="Proteomes" id="UP001500975">
    <property type="component" value="Unassembled WGS sequence"/>
</dbReference>
<dbReference type="EMBL" id="BAABGJ010000058">
    <property type="protein sequence ID" value="GAA4349225.1"/>
    <property type="molecule type" value="Genomic_DNA"/>
</dbReference>
<sequence>MAAEAPQRNIADIAEQQFSIRTAASTDAASNRSSLAPQRSKLGRWQNRSASAGVCVRRVTIR</sequence>
<evidence type="ECO:0000313" key="3">
    <source>
        <dbReference type="Proteomes" id="UP001500975"/>
    </source>
</evidence>
<feature type="region of interest" description="Disordered" evidence="1">
    <location>
        <begin position="23"/>
        <end position="50"/>
    </location>
</feature>
<proteinExistence type="predicted"/>
<accession>A0ABP8I171</accession>
<name>A0ABP8I171_9BURK</name>